<feature type="domain" description="Glucosyltransferase 3-like C-terminal" evidence="3">
    <location>
        <begin position="191"/>
        <end position="350"/>
    </location>
</feature>
<sequence>MEIMKNYIISLKDPSGNVGGPKANMDNIKFLKEQMGFQEFWLDYGWKDGFWWHHNLWDWINTRLHKYQLSHSILPNFFKEHPDIDNVVIQYPLYSNKLVKQIADSVHQNSHAKLYFIIHDAEMIRLYADEPEKGQAEVDSFNLADGIIGHNTKMNDFLRQNGVKVPLVDLGIFDYDNPQPIQPYHGYDKSVCYAGNLIDAVFLDNVHPTNRFDLFGPNPAEQYNDGLNYRGQFLPTELPSHMDENFGLVWHGTSVDTCDGTFGRYLKWNNPHKTSLYLSSGLPVIIWDQAALADFVIENGVGITISSLNELNEKLDALTEDEYRQMHQNVEKIANQMRSGYYITHAMQKMLATSED</sequence>
<evidence type="ECO:0000256" key="1">
    <source>
        <dbReference type="ARBA" id="ARBA00022679"/>
    </source>
</evidence>
<proteinExistence type="predicted"/>
<keyword evidence="5" id="KW-1185">Reference proteome</keyword>
<evidence type="ECO:0000313" key="4">
    <source>
        <dbReference type="EMBL" id="KRM03250.1"/>
    </source>
</evidence>
<dbReference type="InterPro" id="IPR058592">
    <property type="entry name" value="Gtf3_C"/>
</dbReference>
<organism evidence="4 5">
    <name type="scientific">Limosilactobacillus gastricus DSM 16045</name>
    <dbReference type="NCBI Taxonomy" id="1423749"/>
    <lineage>
        <taxon>Bacteria</taxon>
        <taxon>Bacillati</taxon>
        <taxon>Bacillota</taxon>
        <taxon>Bacilli</taxon>
        <taxon>Lactobacillales</taxon>
        <taxon>Lactobacillaceae</taxon>
        <taxon>Limosilactobacillus</taxon>
    </lineage>
</organism>
<gene>
    <name evidence="4" type="ORF">FC60_GL001334</name>
</gene>
<comment type="caution">
    <text evidence="4">The sequence shown here is derived from an EMBL/GenBank/DDBJ whole genome shotgun (WGS) entry which is preliminary data.</text>
</comment>
<accession>A0A0R1VCR6</accession>
<evidence type="ECO:0000313" key="5">
    <source>
        <dbReference type="Proteomes" id="UP000051739"/>
    </source>
</evidence>
<keyword evidence="1 4" id="KW-0808">Transferase</keyword>
<dbReference type="Pfam" id="PF26334">
    <property type="entry name" value="Gtf3_N"/>
    <property type="match status" value="1"/>
</dbReference>
<dbReference type="GO" id="GO:0016740">
    <property type="term" value="F:transferase activity"/>
    <property type="evidence" value="ECO:0007669"/>
    <property type="project" value="UniProtKB-KW"/>
</dbReference>
<dbReference type="PATRIC" id="fig|1423749.3.peg.1365"/>
<dbReference type="InterPro" id="IPR058591">
    <property type="entry name" value="Gtf3_N"/>
</dbReference>
<dbReference type="Gene3D" id="3.40.50.2000">
    <property type="entry name" value="Glycogen Phosphorylase B"/>
    <property type="match status" value="2"/>
</dbReference>
<evidence type="ECO:0000259" key="3">
    <source>
        <dbReference type="Pfam" id="PF26337"/>
    </source>
</evidence>
<dbReference type="RefSeq" id="WP_235806053.1">
    <property type="nucleotide sequence ID" value="NZ_AZFN01000004.1"/>
</dbReference>
<evidence type="ECO:0000259" key="2">
    <source>
        <dbReference type="Pfam" id="PF26334"/>
    </source>
</evidence>
<dbReference type="Pfam" id="PF26337">
    <property type="entry name" value="Gtf3_C"/>
    <property type="match status" value="1"/>
</dbReference>
<name>A0A0R1VCR6_9LACO</name>
<protein>
    <submittedName>
        <fullName evidence="4">Galactofuranosyltransferase</fullName>
    </submittedName>
</protein>
<dbReference type="EMBL" id="AZFN01000004">
    <property type="protein sequence ID" value="KRM03250.1"/>
    <property type="molecule type" value="Genomic_DNA"/>
</dbReference>
<dbReference type="PIRSF" id="PIRSF007023">
    <property type="entry name" value="UDP-Galf_transf"/>
    <property type="match status" value="1"/>
</dbReference>
<reference evidence="4 5" key="1">
    <citation type="journal article" date="2015" name="Genome Announc.">
        <title>Expanding the biotechnology potential of lactobacilli through comparative genomics of 213 strains and associated genera.</title>
        <authorList>
            <person name="Sun Z."/>
            <person name="Harris H.M."/>
            <person name="McCann A."/>
            <person name="Guo C."/>
            <person name="Argimon S."/>
            <person name="Zhang W."/>
            <person name="Yang X."/>
            <person name="Jeffery I.B."/>
            <person name="Cooney J.C."/>
            <person name="Kagawa T.F."/>
            <person name="Liu W."/>
            <person name="Song Y."/>
            <person name="Salvetti E."/>
            <person name="Wrobel A."/>
            <person name="Rasinkangas P."/>
            <person name="Parkhill J."/>
            <person name="Rea M.C."/>
            <person name="O'Sullivan O."/>
            <person name="Ritari J."/>
            <person name="Douillard F.P."/>
            <person name="Paul Ross R."/>
            <person name="Yang R."/>
            <person name="Briner A.E."/>
            <person name="Felis G.E."/>
            <person name="de Vos W.M."/>
            <person name="Barrangou R."/>
            <person name="Klaenhammer T.R."/>
            <person name="Caufield P.W."/>
            <person name="Cui Y."/>
            <person name="Zhang H."/>
            <person name="O'Toole P.W."/>
        </authorList>
    </citation>
    <scope>NUCLEOTIDE SEQUENCE [LARGE SCALE GENOMIC DNA]</scope>
    <source>
        <strain evidence="4 5">DSM 16045</strain>
    </source>
</reference>
<dbReference type="Proteomes" id="UP000051739">
    <property type="component" value="Unassembled WGS sequence"/>
</dbReference>
<dbReference type="AlphaFoldDB" id="A0A0R1VCR6"/>
<feature type="domain" description="Glucosyltransferase 3-like N-terminal" evidence="2">
    <location>
        <begin position="5"/>
        <end position="172"/>
    </location>
</feature>